<comment type="caution">
    <text evidence="2">The sequence shown here is derived from an EMBL/GenBank/DDBJ whole genome shotgun (WGS) entry which is preliminary data.</text>
</comment>
<feature type="transmembrane region" description="Helical" evidence="1">
    <location>
        <begin position="6"/>
        <end position="24"/>
    </location>
</feature>
<reference evidence="2 3" key="1">
    <citation type="journal article" date="2024" name="Commun. Biol.">
        <title>Comparative genomic analysis of thermophilic fungi reveals convergent evolutionary adaptations and gene losses.</title>
        <authorList>
            <person name="Steindorff A.S."/>
            <person name="Aguilar-Pontes M.V."/>
            <person name="Robinson A.J."/>
            <person name="Andreopoulos B."/>
            <person name="LaButti K."/>
            <person name="Kuo A."/>
            <person name="Mondo S."/>
            <person name="Riley R."/>
            <person name="Otillar R."/>
            <person name="Haridas S."/>
            <person name="Lipzen A."/>
            <person name="Grimwood J."/>
            <person name="Schmutz J."/>
            <person name="Clum A."/>
            <person name="Reid I.D."/>
            <person name="Moisan M.C."/>
            <person name="Butler G."/>
            <person name="Nguyen T.T.M."/>
            <person name="Dewar K."/>
            <person name="Conant G."/>
            <person name="Drula E."/>
            <person name="Henrissat B."/>
            <person name="Hansel C."/>
            <person name="Singer S."/>
            <person name="Hutchinson M.I."/>
            <person name="de Vries R.P."/>
            <person name="Natvig D.O."/>
            <person name="Powell A.J."/>
            <person name="Tsang A."/>
            <person name="Grigoriev I.V."/>
        </authorList>
    </citation>
    <scope>NUCLEOTIDE SEQUENCE [LARGE SCALE GENOMIC DNA]</scope>
    <source>
        <strain evidence="2 3">CBS 494.80</strain>
    </source>
</reference>
<keyword evidence="3" id="KW-1185">Reference proteome</keyword>
<accession>A0ABR4CTK3</accession>
<keyword evidence="1" id="KW-0472">Membrane</keyword>
<evidence type="ECO:0000256" key="1">
    <source>
        <dbReference type="SAM" id="Phobius"/>
    </source>
</evidence>
<evidence type="ECO:0000313" key="2">
    <source>
        <dbReference type="EMBL" id="KAL2073122.1"/>
    </source>
</evidence>
<organism evidence="2 3">
    <name type="scientific">Oculimacula yallundae</name>
    <dbReference type="NCBI Taxonomy" id="86028"/>
    <lineage>
        <taxon>Eukaryota</taxon>
        <taxon>Fungi</taxon>
        <taxon>Dikarya</taxon>
        <taxon>Ascomycota</taxon>
        <taxon>Pezizomycotina</taxon>
        <taxon>Leotiomycetes</taxon>
        <taxon>Helotiales</taxon>
        <taxon>Ploettnerulaceae</taxon>
        <taxon>Oculimacula</taxon>
    </lineage>
</organism>
<dbReference type="EMBL" id="JAZHXI010000003">
    <property type="protein sequence ID" value="KAL2073122.1"/>
    <property type="molecule type" value="Genomic_DNA"/>
</dbReference>
<gene>
    <name evidence="2" type="ORF">VTL71DRAFT_10446</name>
</gene>
<evidence type="ECO:0000313" key="3">
    <source>
        <dbReference type="Proteomes" id="UP001595075"/>
    </source>
</evidence>
<dbReference type="Proteomes" id="UP001595075">
    <property type="component" value="Unassembled WGS sequence"/>
</dbReference>
<sequence length="95" mass="10582">MTKTPTLYHLCLGCIVIYYVLVMYPSGEVYRLASLCGRNNRLAHSQTLKDVSSNVAATAAVSKIDYAYYVATLCTWRMTVVGQLVLNGARLDKWS</sequence>
<proteinExistence type="predicted"/>
<name>A0ABR4CTK3_9HELO</name>
<keyword evidence="1" id="KW-0812">Transmembrane</keyword>
<keyword evidence="1" id="KW-1133">Transmembrane helix</keyword>
<protein>
    <submittedName>
        <fullName evidence="2">Uncharacterized protein</fullName>
    </submittedName>
</protein>